<dbReference type="Gene3D" id="1.10.489.10">
    <property type="entry name" value="Chloroperoxidase-like"/>
    <property type="match status" value="1"/>
</dbReference>
<evidence type="ECO:0000256" key="6">
    <source>
        <dbReference type="ARBA" id="ARBA00023004"/>
    </source>
</evidence>
<dbReference type="GO" id="GO:0046872">
    <property type="term" value="F:metal ion binding"/>
    <property type="evidence" value="ECO:0007669"/>
    <property type="project" value="UniProtKB-KW"/>
</dbReference>
<accession>A0A167XNV4</accession>
<evidence type="ECO:0000256" key="5">
    <source>
        <dbReference type="ARBA" id="ARBA00023002"/>
    </source>
</evidence>
<evidence type="ECO:0000259" key="9">
    <source>
        <dbReference type="PROSITE" id="PS51405"/>
    </source>
</evidence>
<dbReference type="OrthoDB" id="407298at2759"/>
<gene>
    <name evidence="10" type="ORF">FIBSPDRAFT_841281</name>
</gene>
<evidence type="ECO:0000256" key="7">
    <source>
        <dbReference type="ARBA" id="ARBA00025795"/>
    </source>
</evidence>
<organism evidence="10 11">
    <name type="scientific">Athelia psychrophila</name>
    <dbReference type="NCBI Taxonomy" id="1759441"/>
    <lineage>
        <taxon>Eukaryota</taxon>
        <taxon>Fungi</taxon>
        <taxon>Dikarya</taxon>
        <taxon>Basidiomycota</taxon>
        <taxon>Agaricomycotina</taxon>
        <taxon>Agaricomycetes</taxon>
        <taxon>Agaricomycetidae</taxon>
        <taxon>Atheliales</taxon>
        <taxon>Atheliaceae</taxon>
        <taxon>Athelia</taxon>
    </lineage>
</organism>
<dbReference type="GO" id="GO:0004601">
    <property type="term" value="F:peroxidase activity"/>
    <property type="evidence" value="ECO:0007669"/>
    <property type="project" value="UniProtKB-KW"/>
</dbReference>
<evidence type="ECO:0000256" key="3">
    <source>
        <dbReference type="ARBA" id="ARBA00022617"/>
    </source>
</evidence>
<dbReference type="SUPFAM" id="SSF47571">
    <property type="entry name" value="Cloroperoxidase"/>
    <property type="match status" value="1"/>
</dbReference>
<protein>
    <submittedName>
        <fullName evidence="10">Cloroperoxidase</fullName>
    </submittedName>
</protein>
<dbReference type="Pfam" id="PF01328">
    <property type="entry name" value="Peroxidase_2"/>
    <property type="match status" value="1"/>
</dbReference>
<evidence type="ECO:0000313" key="10">
    <source>
        <dbReference type="EMBL" id="KZP07413.1"/>
    </source>
</evidence>
<dbReference type="PANTHER" id="PTHR33577:SF18">
    <property type="entry name" value="HEME HALOPEROXIDASE FAMILY PROFILE DOMAIN-CONTAINING PROTEIN"/>
    <property type="match status" value="1"/>
</dbReference>
<dbReference type="Proteomes" id="UP000076532">
    <property type="component" value="Unassembled WGS sequence"/>
</dbReference>
<dbReference type="InterPro" id="IPR036851">
    <property type="entry name" value="Chloroperoxidase-like_sf"/>
</dbReference>
<evidence type="ECO:0000256" key="4">
    <source>
        <dbReference type="ARBA" id="ARBA00022723"/>
    </source>
</evidence>
<evidence type="ECO:0000256" key="2">
    <source>
        <dbReference type="ARBA" id="ARBA00022559"/>
    </source>
</evidence>
<dbReference type="STRING" id="436010.A0A167XNV4"/>
<feature type="domain" description="Heme haloperoxidase family profile" evidence="9">
    <location>
        <begin position="45"/>
        <end position="255"/>
    </location>
</feature>
<keyword evidence="4" id="KW-0479">Metal-binding</keyword>
<comment type="similarity">
    <text evidence="7">Belongs to the chloroperoxidase family.</text>
</comment>
<name>A0A167XNV4_9AGAM</name>
<evidence type="ECO:0000313" key="11">
    <source>
        <dbReference type="Proteomes" id="UP000076532"/>
    </source>
</evidence>
<dbReference type="PROSITE" id="PS51405">
    <property type="entry name" value="HEME_HALOPEROXIDASE"/>
    <property type="match status" value="1"/>
</dbReference>
<sequence length="301" mass="32539">MGFLHSIGQNVFSTYIFSYDAVLAVLNIITPSLPEGKVTPGFDGKWPEYVPSKEGDSRCSCPALNAMANHGILPHDGKNIRFTDMGAKIRTTYNFATTFCQFVPNFAAEYLKKSYSKDTFDLADLDLHNAIEHDGSLTRQDALFCPVQGTIPVALIEKLLAHSSGKDAEGRTIMTKADLSAALSQRTADSKATNPEYTTSLPHRMFGASNASTMLTIFGGRVEDLRVLLLEERLPEGWQSQIRSRFGLTFAAFNSTVLPVLRGVKDVPPSENAAQLSGVPAKADGEAEAEVPVPEAAAPAL</sequence>
<feature type="region of interest" description="Disordered" evidence="8">
    <location>
        <begin position="270"/>
        <end position="301"/>
    </location>
</feature>
<feature type="compositionally biased region" description="Low complexity" evidence="8">
    <location>
        <begin position="290"/>
        <end position="301"/>
    </location>
</feature>
<keyword evidence="2" id="KW-0575">Peroxidase</keyword>
<dbReference type="PANTHER" id="PTHR33577">
    <property type="entry name" value="STERIGMATOCYSTIN BIOSYNTHESIS PEROXIDASE STCC-RELATED"/>
    <property type="match status" value="1"/>
</dbReference>
<dbReference type="AlphaFoldDB" id="A0A167XNV4"/>
<evidence type="ECO:0000256" key="8">
    <source>
        <dbReference type="SAM" id="MobiDB-lite"/>
    </source>
</evidence>
<keyword evidence="11" id="KW-1185">Reference proteome</keyword>
<comment type="cofactor">
    <cofactor evidence="1">
        <name>heme b</name>
        <dbReference type="ChEBI" id="CHEBI:60344"/>
    </cofactor>
</comment>
<dbReference type="InterPro" id="IPR000028">
    <property type="entry name" value="Chloroperoxidase"/>
</dbReference>
<dbReference type="EMBL" id="KV417752">
    <property type="protein sequence ID" value="KZP07413.1"/>
    <property type="molecule type" value="Genomic_DNA"/>
</dbReference>
<keyword evidence="5" id="KW-0560">Oxidoreductase</keyword>
<proteinExistence type="inferred from homology"/>
<keyword evidence="3" id="KW-0349">Heme</keyword>
<evidence type="ECO:0000256" key="1">
    <source>
        <dbReference type="ARBA" id="ARBA00001970"/>
    </source>
</evidence>
<keyword evidence="6" id="KW-0408">Iron</keyword>
<reference evidence="10 11" key="1">
    <citation type="journal article" date="2016" name="Mol. Biol. Evol.">
        <title>Comparative Genomics of Early-Diverging Mushroom-Forming Fungi Provides Insights into the Origins of Lignocellulose Decay Capabilities.</title>
        <authorList>
            <person name="Nagy L.G."/>
            <person name="Riley R."/>
            <person name="Tritt A."/>
            <person name="Adam C."/>
            <person name="Daum C."/>
            <person name="Floudas D."/>
            <person name="Sun H."/>
            <person name="Yadav J.S."/>
            <person name="Pangilinan J."/>
            <person name="Larsson K.H."/>
            <person name="Matsuura K."/>
            <person name="Barry K."/>
            <person name="Labutti K."/>
            <person name="Kuo R."/>
            <person name="Ohm R.A."/>
            <person name="Bhattacharya S.S."/>
            <person name="Shirouzu T."/>
            <person name="Yoshinaga Y."/>
            <person name="Martin F.M."/>
            <person name="Grigoriev I.V."/>
            <person name="Hibbett D.S."/>
        </authorList>
    </citation>
    <scope>NUCLEOTIDE SEQUENCE [LARGE SCALE GENOMIC DNA]</scope>
    <source>
        <strain evidence="10 11">CBS 109695</strain>
    </source>
</reference>